<organism evidence="1 2">
    <name type="scientific">Laccaria amethystina LaAM-08-1</name>
    <dbReference type="NCBI Taxonomy" id="1095629"/>
    <lineage>
        <taxon>Eukaryota</taxon>
        <taxon>Fungi</taxon>
        <taxon>Dikarya</taxon>
        <taxon>Basidiomycota</taxon>
        <taxon>Agaricomycotina</taxon>
        <taxon>Agaricomycetes</taxon>
        <taxon>Agaricomycetidae</taxon>
        <taxon>Agaricales</taxon>
        <taxon>Agaricineae</taxon>
        <taxon>Hydnangiaceae</taxon>
        <taxon>Laccaria</taxon>
    </lineage>
</organism>
<reference evidence="1 2" key="1">
    <citation type="submission" date="2014-04" db="EMBL/GenBank/DDBJ databases">
        <authorList>
            <consortium name="DOE Joint Genome Institute"/>
            <person name="Kuo A."/>
            <person name="Kohler A."/>
            <person name="Nagy L.G."/>
            <person name="Floudas D."/>
            <person name="Copeland A."/>
            <person name="Barry K.W."/>
            <person name="Cichocki N."/>
            <person name="Veneault-Fourrey C."/>
            <person name="LaButti K."/>
            <person name="Lindquist E.A."/>
            <person name="Lipzen A."/>
            <person name="Lundell T."/>
            <person name="Morin E."/>
            <person name="Murat C."/>
            <person name="Sun H."/>
            <person name="Tunlid A."/>
            <person name="Henrissat B."/>
            <person name="Grigoriev I.V."/>
            <person name="Hibbett D.S."/>
            <person name="Martin F."/>
            <person name="Nordberg H.P."/>
            <person name="Cantor M.N."/>
            <person name="Hua S.X."/>
        </authorList>
    </citation>
    <scope>NUCLEOTIDE SEQUENCE [LARGE SCALE GENOMIC DNA]</scope>
    <source>
        <strain evidence="1 2">LaAM-08-1</strain>
    </source>
</reference>
<keyword evidence="2" id="KW-1185">Reference proteome</keyword>
<sequence length="52" mass="5611">MTLQVLDTDIGYTNPKASTCSRCRQTNAWASRQSIAFPSCPHLPLSQSGISA</sequence>
<dbReference type="EMBL" id="KN838850">
    <property type="protein sequence ID" value="KIJ93336.1"/>
    <property type="molecule type" value="Genomic_DNA"/>
</dbReference>
<dbReference type="HOGENOM" id="CLU_3087596_0_0_1"/>
<proteinExistence type="predicted"/>
<dbReference type="Proteomes" id="UP000054477">
    <property type="component" value="Unassembled WGS sequence"/>
</dbReference>
<name>A0A0C9X6R5_9AGAR</name>
<gene>
    <name evidence="1" type="ORF">K443DRAFT_684619</name>
</gene>
<accession>A0A0C9X6R5</accession>
<protein>
    <submittedName>
        <fullName evidence="1">Uncharacterized protein</fullName>
    </submittedName>
</protein>
<dbReference type="AlphaFoldDB" id="A0A0C9X6R5"/>
<dbReference type="OrthoDB" id="10523546at2759"/>
<evidence type="ECO:0000313" key="2">
    <source>
        <dbReference type="Proteomes" id="UP000054477"/>
    </source>
</evidence>
<evidence type="ECO:0000313" key="1">
    <source>
        <dbReference type="EMBL" id="KIJ93336.1"/>
    </source>
</evidence>
<reference evidence="2" key="2">
    <citation type="submission" date="2015-01" db="EMBL/GenBank/DDBJ databases">
        <title>Evolutionary Origins and Diversification of the Mycorrhizal Mutualists.</title>
        <authorList>
            <consortium name="DOE Joint Genome Institute"/>
            <consortium name="Mycorrhizal Genomics Consortium"/>
            <person name="Kohler A."/>
            <person name="Kuo A."/>
            <person name="Nagy L.G."/>
            <person name="Floudas D."/>
            <person name="Copeland A."/>
            <person name="Barry K.W."/>
            <person name="Cichocki N."/>
            <person name="Veneault-Fourrey C."/>
            <person name="LaButti K."/>
            <person name="Lindquist E.A."/>
            <person name="Lipzen A."/>
            <person name="Lundell T."/>
            <person name="Morin E."/>
            <person name="Murat C."/>
            <person name="Riley R."/>
            <person name="Ohm R."/>
            <person name="Sun H."/>
            <person name="Tunlid A."/>
            <person name="Henrissat B."/>
            <person name="Grigoriev I.V."/>
            <person name="Hibbett D.S."/>
            <person name="Martin F."/>
        </authorList>
    </citation>
    <scope>NUCLEOTIDE SEQUENCE [LARGE SCALE GENOMIC DNA]</scope>
    <source>
        <strain evidence="2">LaAM-08-1</strain>
    </source>
</reference>